<keyword evidence="21" id="KW-0175">Coiled coil</keyword>
<evidence type="ECO:0000256" key="10">
    <source>
        <dbReference type="ARBA" id="ARBA00023017"/>
    </source>
</evidence>
<keyword evidence="11" id="KW-0969">Cilium</keyword>
<gene>
    <name evidence="24" type="ORF">Cadr_000019768</name>
</gene>
<evidence type="ECO:0000256" key="4">
    <source>
        <dbReference type="ARBA" id="ARBA00022574"/>
    </source>
</evidence>
<dbReference type="PROSITE" id="PS00411">
    <property type="entry name" value="KINESIN_MOTOR_1"/>
    <property type="match status" value="1"/>
</dbReference>
<keyword evidence="10" id="KW-0243">Dynein</keyword>
<dbReference type="Pfam" id="PF00400">
    <property type="entry name" value="WD40"/>
    <property type="match status" value="1"/>
</dbReference>
<dbReference type="GO" id="GO:0097729">
    <property type="term" value="C:9+2 motile cilium"/>
    <property type="evidence" value="ECO:0007669"/>
    <property type="project" value="UniProtKB-ARBA"/>
</dbReference>
<feature type="domain" description="Kinesin motor" evidence="23">
    <location>
        <begin position="621"/>
        <end position="878"/>
    </location>
</feature>
<dbReference type="Proteomes" id="UP000299084">
    <property type="component" value="Unassembled WGS sequence"/>
</dbReference>
<dbReference type="PRINTS" id="PR00380">
    <property type="entry name" value="KINESINHEAVY"/>
</dbReference>
<evidence type="ECO:0000256" key="15">
    <source>
        <dbReference type="ARBA" id="ARBA00024190"/>
    </source>
</evidence>
<feature type="compositionally biased region" description="Basic and acidic residues" evidence="22">
    <location>
        <begin position="1045"/>
        <end position="1064"/>
    </location>
</feature>
<keyword evidence="7 20" id="KW-0547">Nucleotide-binding</keyword>
<comment type="subcellular location">
    <subcellularLocation>
        <location evidence="1">Cytoplasm</location>
        <location evidence="1">Cytoskeleton</location>
        <location evidence="1">Cilium axoneme</location>
    </subcellularLocation>
    <subcellularLocation>
        <location evidence="15">Dynein axonemal particle</location>
    </subcellularLocation>
</comment>
<dbReference type="PANTHER" id="PTHR12442">
    <property type="entry name" value="DYNEIN INTERMEDIATE CHAIN"/>
    <property type="match status" value="1"/>
</dbReference>
<evidence type="ECO:0000256" key="22">
    <source>
        <dbReference type="SAM" id="MobiDB-lite"/>
    </source>
</evidence>
<keyword evidence="4" id="KW-0853">WD repeat</keyword>
<dbReference type="SUPFAM" id="SSF52540">
    <property type="entry name" value="P-loop containing nucleoside triphosphate hydrolases"/>
    <property type="match status" value="1"/>
</dbReference>
<dbReference type="SMART" id="SM00129">
    <property type="entry name" value="KISc"/>
    <property type="match status" value="1"/>
</dbReference>
<dbReference type="GO" id="GO:0003777">
    <property type="term" value="F:microtubule motor activity"/>
    <property type="evidence" value="ECO:0007669"/>
    <property type="project" value="InterPro"/>
</dbReference>
<protein>
    <recommendedName>
        <fullName evidence="18">Dynein axonemal intermediate chain 2</fullName>
    </recommendedName>
    <alternativeName>
        <fullName evidence="19">Axonemal dynein intermediate chain 2</fullName>
    </alternativeName>
</protein>
<dbReference type="GO" id="GO:0005874">
    <property type="term" value="C:microtubule"/>
    <property type="evidence" value="ECO:0007669"/>
    <property type="project" value="UniProtKB-KW"/>
</dbReference>
<evidence type="ECO:0000256" key="9">
    <source>
        <dbReference type="ARBA" id="ARBA00022840"/>
    </source>
</evidence>
<evidence type="ECO:0000256" key="1">
    <source>
        <dbReference type="ARBA" id="ARBA00004430"/>
    </source>
</evidence>
<dbReference type="InterPro" id="IPR036961">
    <property type="entry name" value="Kinesin_motor_dom_sf"/>
</dbReference>
<keyword evidence="8" id="KW-0970">Cilium biogenesis/degradation</keyword>
<comment type="caution">
    <text evidence="24">The sequence shown here is derived from an EMBL/GenBank/DDBJ whole genome shotgun (WGS) entry which is preliminary data.</text>
</comment>
<evidence type="ECO:0000313" key="25">
    <source>
        <dbReference type="Proteomes" id="UP000299084"/>
    </source>
</evidence>
<dbReference type="PANTHER" id="PTHR12442:SF7">
    <property type="entry name" value="DYNEIN AXONEMAL INTERMEDIATE CHAIN 2"/>
    <property type="match status" value="1"/>
</dbReference>
<dbReference type="GO" id="GO:0005524">
    <property type="term" value="F:ATP binding"/>
    <property type="evidence" value="ECO:0007669"/>
    <property type="project" value="UniProtKB-UniRule"/>
</dbReference>
<dbReference type="GO" id="GO:0045504">
    <property type="term" value="F:dynein heavy chain binding"/>
    <property type="evidence" value="ECO:0007669"/>
    <property type="project" value="TreeGrafter"/>
</dbReference>
<sequence length="1576" mass="177386">AGTMEIVYVYVKKRSEFGKQCNFSDRQAELNIDIPPSPQLAEQFVERNPVDTGIQCSTSMSEHEANTERFEMETRGVNHIEGGWPKDVNPLELEQTIRFRKKVEKDENYINAITQLGSVRLPRRQRSGPQPSLCFPTCMSGPSEKDTSWNLPSGSRQTGPPCTDQRHCIKQNNAIDIYQEYFDDEDAVEVMEEAPSAKTINVFRDPQEIKRPATHLSWHPDGNRKLAVAYACLNFQRAPEGMSNDSYIWDLENPNRPEIALKPSSPLVTLEYNPKDSHVLLGGCYNGQIACWDTRKGSLVAELSTIEFSHRDPVYGTIWLQSKTGTECCSASTDGQVMWWDIRKMSEPTEVVIMDITKKEQLENALGAISLEFEPTLPTKFMVGTEQGIVISCNRKAKTQAEKIVCTFSGHHGPIYALQRNPFYPKNFLTVGDWTARIWSEDSRESSIMWTKYHMAYLTDGAWSPVRPAVFFTTRMDGTLDIWDFVFKQCDPALSLKQVCDEALLCLRVQDNGCFIACGSQLGTATLLEVSQGLCTLQRNEKNMASSIFERETRREKILEARHRELRLKEKGKAEGRDDDLREEEPTLNLEELVTKAEEEFFDIIFRELKRREAEAVKKKPKPVALRVRPISVAELEEGATLIAHKVDEQMVVLMDPMEDPDDILRAHRSREKSYLFDVAFDFTATQEMVYQATTKSLIEGVISGYNATVFAYGPTGCGKTYTMLGTDHEPGIYVRTLNDLFRAIEETSNDMEYEVSMSYLEIYNEMIRDLLNPALGYLELREDSKGVIQVAGITEVSTINAKEASLEQLAGAIMQLLMKGNRQRTQEPTAANQTSSRSHAVLQVAVRQRSRVKNILQEVRQGRLFMIDLAGSERASQDSLGGNSRTVMIAHISPASSAFEESRNTLTYAGRAKNIKTRVKQNLLNVSYHIAQYTSIIADLRGEIQRLKCKIDEQGGRGQPRSRLERGDIRHIQAEVQLHSGQGEQAEMGQLREQLISAFQEQMDVRRRLLELENHAMEVQIDTSHHLLTIAGWEHEKSRRALKWREEQRKESYTKDDSEKDSDTGDDQPDILEPPEVASARESIAALMGEQKKLRTQKVPGLALEQRCRELRARGRRLEETLPRRIGSEEQREVLSLLCRVHELEVENTEMQSHALLRDGALRHRREAVRRLEQHRSLCDEIIQGQRQIIDDYNLAVPQHLEELYEVYLRELEEGSLERATIMDHVASRALQDSSLPKTTPAGTLLTPESDQESVKTLSSEAQCLQNSILPPLRTESLSDANHVFKASPRAWQVKSSSVPTPPPIQIGSLVTQEGPTQDSQVSLSSRINSSPDSSENLSEIPLSRKERKEILTSTKSISVKAARRRSRALGPEGRHLLAPAMERSSLSPHSLSEADDSRPPGPLACKRPPSPTLQHAASEDNLSSSTGEAPSRAVERRGDGPGPWLHGQKQSLGKKREESLEAKRRKRRSRSFEVTGQGLSRPKTHVLGSRPMKSILDHRTPVCGHPAPGIRHLGKVMLPMAKVKLPPSQNTGPGDSSPLTVPSNPAAVSRRAIREPRLPHGASTHGKDGRFRHN</sequence>
<feature type="region of interest" description="Disordered" evidence="22">
    <location>
        <begin position="1528"/>
        <end position="1576"/>
    </location>
</feature>
<dbReference type="FunFam" id="2.130.10.10:FF:000371">
    <property type="entry name" value="dynein intermediate chain 2, axonemal"/>
    <property type="match status" value="1"/>
</dbReference>
<dbReference type="InterPro" id="IPR001680">
    <property type="entry name" value="WD40_rpt"/>
</dbReference>
<dbReference type="PROSITE" id="PS50067">
    <property type="entry name" value="KINESIN_MOTOR_2"/>
    <property type="match status" value="2"/>
</dbReference>
<feature type="domain" description="Kinesin motor" evidence="23">
    <location>
        <begin position="879"/>
        <end position="916"/>
    </location>
</feature>
<evidence type="ECO:0000256" key="19">
    <source>
        <dbReference type="ARBA" id="ARBA00080370"/>
    </source>
</evidence>
<dbReference type="Gene3D" id="3.40.850.10">
    <property type="entry name" value="Kinesin motor domain"/>
    <property type="match status" value="2"/>
</dbReference>
<name>A0A5N4D1D8_CAMDR</name>
<evidence type="ECO:0000313" key="24">
    <source>
        <dbReference type="EMBL" id="KAB1264928.1"/>
    </source>
</evidence>
<feature type="compositionally biased region" description="Polar residues" evidence="22">
    <location>
        <begin position="1310"/>
        <end position="1339"/>
    </location>
</feature>
<feature type="region of interest" description="Disordered" evidence="22">
    <location>
        <begin position="1045"/>
        <end position="1077"/>
    </location>
</feature>
<evidence type="ECO:0000256" key="17">
    <source>
        <dbReference type="ARBA" id="ARBA00063546"/>
    </source>
</evidence>
<evidence type="ECO:0000256" key="21">
    <source>
        <dbReference type="SAM" id="Coils"/>
    </source>
</evidence>
<evidence type="ECO:0000256" key="5">
    <source>
        <dbReference type="ARBA" id="ARBA00022701"/>
    </source>
</evidence>
<evidence type="ECO:0000256" key="6">
    <source>
        <dbReference type="ARBA" id="ARBA00022737"/>
    </source>
</evidence>
<keyword evidence="13" id="KW-0206">Cytoskeleton</keyword>
<dbReference type="InterPro" id="IPR027417">
    <property type="entry name" value="P-loop_NTPase"/>
</dbReference>
<reference evidence="24 25" key="1">
    <citation type="journal article" date="2019" name="Mol. Ecol. Resour.">
        <title>Improving Illumina assemblies with Hi-C and long reads: an example with the North African dromedary.</title>
        <authorList>
            <person name="Elbers J.P."/>
            <person name="Rogers M.F."/>
            <person name="Perelman P.L."/>
            <person name="Proskuryakova A.A."/>
            <person name="Serdyukova N.A."/>
            <person name="Johnson W.E."/>
            <person name="Horin P."/>
            <person name="Corander J."/>
            <person name="Murphy D."/>
            <person name="Burger P.A."/>
        </authorList>
    </citation>
    <scope>NUCLEOTIDE SEQUENCE [LARGE SCALE GENOMIC DNA]</scope>
    <source>
        <strain evidence="24">Drom800</strain>
        <tissue evidence="24">Blood</tissue>
    </source>
</reference>
<dbReference type="GO" id="GO:0045503">
    <property type="term" value="F:dynein light chain binding"/>
    <property type="evidence" value="ECO:0007669"/>
    <property type="project" value="TreeGrafter"/>
</dbReference>
<dbReference type="InterPro" id="IPR036322">
    <property type="entry name" value="WD40_repeat_dom_sf"/>
</dbReference>
<feature type="compositionally biased region" description="Basic and acidic residues" evidence="22">
    <location>
        <begin position="1567"/>
        <end position="1576"/>
    </location>
</feature>
<keyword evidence="25" id="KW-1185">Reference proteome</keyword>
<organism evidence="24 25">
    <name type="scientific">Camelus dromedarius</name>
    <name type="common">Dromedary</name>
    <name type="synonym">Arabian camel</name>
    <dbReference type="NCBI Taxonomy" id="9838"/>
    <lineage>
        <taxon>Eukaryota</taxon>
        <taxon>Metazoa</taxon>
        <taxon>Chordata</taxon>
        <taxon>Craniata</taxon>
        <taxon>Vertebrata</taxon>
        <taxon>Euteleostomi</taxon>
        <taxon>Mammalia</taxon>
        <taxon>Eutheria</taxon>
        <taxon>Laurasiatheria</taxon>
        <taxon>Artiodactyla</taxon>
        <taxon>Tylopoda</taxon>
        <taxon>Camelidae</taxon>
        <taxon>Camelus</taxon>
    </lineage>
</organism>
<dbReference type="SMART" id="SM00320">
    <property type="entry name" value="WD40"/>
    <property type="match status" value="6"/>
</dbReference>
<feature type="compositionally biased region" description="Polar residues" evidence="22">
    <location>
        <begin position="1414"/>
        <end position="1430"/>
    </location>
</feature>
<accession>A0A5N4D1D8</accession>
<evidence type="ECO:0000256" key="3">
    <source>
        <dbReference type="ARBA" id="ARBA00022490"/>
    </source>
</evidence>
<dbReference type="GO" id="GO:0003341">
    <property type="term" value="P:cilium movement"/>
    <property type="evidence" value="ECO:0007669"/>
    <property type="project" value="TreeGrafter"/>
</dbReference>
<comment type="similarity">
    <text evidence="20">Belongs to the TRAFAC class myosin-kinesin ATPase superfamily. Kinesin family.</text>
</comment>
<evidence type="ECO:0000256" key="16">
    <source>
        <dbReference type="ARBA" id="ARBA00053763"/>
    </source>
</evidence>
<proteinExistence type="inferred from homology"/>
<comment type="function">
    <text evidence="16">Part of the dynein complex of respiratory cilia.</text>
</comment>
<dbReference type="GO" id="GO:0120293">
    <property type="term" value="C:dynein axonemal particle"/>
    <property type="evidence" value="ECO:0007669"/>
    <property type="project" value="UniProtKB-SubCell"/>
</dbReference>
<dbReference type="GO" id="GO:0036157">
    <property type="term" value="C:outer dynein arm"/>
    <property type="evidence" value="ECO:0007669"/>
    <property type="project" value="TreeGrafter"/>
</dbReference>
<dbReference type="Gene3D" id="2.130.10.10">
    <property type="entry name" value="YVTN repeat-like/Quinoprotein amine dehydrogenase"/>
    <property type="match status" value="2"/>
</dbReference>
<dbReference type="SUPFAM" id="SSF50978">
    <property type="entry name" value="WD40 repeat-like"/>
    <property type="match status" value="1"/>
</dbReference>
<evidence type="ECO:0000256" key="13">
    <source>
        <dbReference type="ARBA" id="ARBA00023212"/>
    </source>
</evidence>
<dbReference type="GO" id="GO:0036158">
    <property type="term" value="P:outer dynein arm assembly"/>
    <property type="evidence" value="ECO:0007669"/>
    <property type="project" value="TreeGrafter"/>
</dbReference>
<dbReference type="InterPro" id="IPR001752">
    <property type="entry name" value="Kinesin_motor_dom"/>
</dbReference>
<keyword evidence="3" id="KW-0963">Cytoplasm</keyword>
<evidence type="ECO:0000256" key="18">
    <source>
        <dbReference type="ARBA" id="ARBA00072660"/>
    </source>
</evidence>
<keyword evidence="9 20" id="KW-0067">ATP-binding</keyword>
<dbReference type="InterPro" id="IPR050687">
    <property type="entry name" value="Dynein_IC"/>
</dbReference>
<comment type="subunit">
    <text evidence="17">Consists of at least two heavy chains and a number of intermediate and light chains. Interacts with DNAAF2. Interacts with DNAAF6/PIH1D3. Interacts with HEATR2; probably involved in outer arm dynein assembly. Interacts with CFAP53.</text>
</comment>
<dbReference type="InterPro" id="IPR019821">
    <property type="entry name" value="Kinesin_motor_CS"/>
</dbReference>
<evidence type="ECO:0000259" key="23">
    <source>
        <dbReference type="PROSITE" id="PS50067"/>
    </source>
</evidence>
<evidence type="ECO:0000256" key="7">
    <source>
        <dbReference type="ARBA" id="ARBA00022741"/>
    </source>
</evidence>
<comment type="similarity">
    <text evidence="2">Belongs to the dynein intermediate chain family.</text>
</comment>
<keyword evidence="12 20" id="KW-0505">Motor protein</keyword>
<evidence type="ECO:0000256" key="8">
    <source>
        <dbReference type="ARBA" id="ARBA00022794"/>
    </source>
</evidence>
<dbReference type="STRING" id="9838.ENSCDRP00005019138"/>
<dbReference type="GO" id="GO:0008017">
    <property type="term" value="F:microtubule binding"/>
    <property type="evidence" value="ECO:0007669"/>
    <property type="project" value="InterPro"/>
</dbReference>
<feature type="coiled-coil region" evidence="21">
    <location>
        <begin position="931"/>
        <end position="958"/>
    </location>
</feature>
<keyword evidence="14" id="KW-0966">Cell projection</keyword>
<feature type="non-terminal residue" evidence="24">
    <location>
        <position position="1"/>
    </location>
</feature>
<evidence type="ECO:0000256" key="20">
    <source>
        <dbReference type="PROSITE-ProRule" id="PRU00283"/>
    </source>
</evidence>
<dbReference type="EMBL" id="JWIN03000016">
    <property type="protein sequence ID" value="KAB1264928.1"/>
    <property type="molecule type" value="Genomic_DNA"/>
</dbReference>
<evidence type="ECO:0000256" key="2">
    <source>
        <dbReference type="ARBA" id="ARBA00011059"/>
    </source>
</evidence>
<dbReference type="FunFam" id="2.130.10.10:FF:000380">
    <property type="entry name" value="Dynein intermediate chain 2, axonemal"/>
    <property type="match status" value="1"/>
</dbReference>
<evidence type="ECO:0000256" key="14">
    <source>
        <dbReference type="ARBA" id="ARBA00023273"/>
    </source>
</evidence>
<feature type="compositionally biased region" description="Polar residues" evidence="22">
    <location>
        <begin position="1529"/>
        <end position="1545"/>
    </location>
</feature>
<feature type="region of interest" description="Disordered" evidence="22">
    <location>
        <begin position="1291"/>
        <end position="1488"/>
    </location>
</feature>
<evidence type="ECO:0000256" key="12">
    <source>
        <dbReference type="ARBA" id="ARBA00023175"/>
    </source>
</evidence>
<comment type="caution">
    <text evidence="20">Lacks conserved residue(s) required for the propagation of feature annotation.</text>
</comment>
<dbReference type="InterPro" id="IPR015943">
    <property type="entry name" value="WD40/YVTN_repeat-like_dom_sf"/>
</dbReference>
<feature type="binding site" evidence="20">
    <location>
        <begin position="714"/>
        <end position="721"/>
    </location>
    <ligand>
        <name>ATP</name>
        <dbReference type="ChEBI" id="CHEBI:30616"/>
    </ligand>
</feature>
<keyword evidence="5" id="KW-0493">Microtubule</keyword>
<evidence type="ECO:0000256" key="11">
    <source>
        <dbReference type="ARBA" id="ARBA00023069"/>
    </source>
</evidence>
<keyword evidence="6" id="KW-0677">Repeat</keyword>
<dbReference type="Pfam" id="PF00225">
    <property type="entry name" value="Kinesin"/>
    <property type="match status" value="1"/>
</dbReference>